<protein>
    <recommendedName>
        <fullName evidence="3">Polynucleotide kinase</fullName>
    </recommendedName>
</protein>
<organism evidence="1 2">
    <name type="scientific">Zooshikella harenae</name>
    <dbReference type="NCBI Taxonomy" id="2827238"/>
    <lineage>
        <taxon>Bacteria</taxon>
        <taxon>Pseudomonadati</taxon>
        <taxon>Pseudomonadota</taxon>
        <taxon>Gammaproteobacteria</taxon>
        <taxon>Oceanospirillales</taxon>
        <taxon>Zooshikellaceae</taxon>
        <taxon>Zooshikella</taxon>
    </lineage>
</organism>
<name>A0ABS5Z854_9GAMM</name>
<evidence type="ECO:0000313" key="1">
    <source>
        <dbReference type="EMBL" id="MBU2709938.1"/>
    </source>
</evidence>
<sequence>MSGWIGVDLDGTLARYDHWRGPEHIGEPIKPMLERVRSWLMQGQEVRIFTARASIPEYIPFVERWLEKNGLTGLEITNVKDFRMIELWDDRCIQVVTNKGKPIRTKGPWMNGLRRFFVKL</sequence>
<dbReference type="SUPFAM" id="SSF56784">
    <property type="entry name" value="HAD-like"/>
    <property type="match status" value="1"/>
</dbReference>
<dbReference type="InterPro" id="IPR023214">
    <property type="entry name" value="HAD_sf"/>
</dbReference>
<gene>
    <name evidence="1" type="ORF">KCG35_02585</name>
</gene>
<reference evidence="1 2" key="1">
    <citation type="submission" date="2021-04" db="EMBL/GenBank/DDBJ databases">
        <authorList>
            <person name="Pira H."/>
            <person name="Risdian C."/>
            <person name="Wink J."/>
        </authorList>
    </citation>
    <scope>NUCLEOTIDE SEQUENCE [LARGE SCALE GENOMIC DNA]</scope>
    <source>
        <strain evidence="1 2">WH53</strain>
    </source>
</reference>
<accession>A0ABS5Z854</accession>
<proteinExistence type="predicted"/>
<evidence type="ECO:0008006" key="3">
    <source>
        <dbReference type="Google" id="ProtNLM"/>
    </source>
</evidence>
<comment type="caution">
    <text evidence="1">The sequence shown here is derived from an EMBL/GenBank/DDBJ whole genome shotgun (WGS) entry which is preliminary data.</text>
</comment>
<dbReference type="RefSeq" id="WP_215818101.1">
    <property type="nucleotide sequence ID" value="NZ_JAGSOY010000003.1"/>
</dbReference>
<keyword evidence="2" id="KW-1185">Reference proteome</keyword>
<dbReference type="Proteomes" id="UP000690515">
    <property type="component" value="Unassembled WGS sequence"/>
</dbReference>
<evidence type="ECO:0000313" key="2">
    <source>
        <dbReference type="Proteomes" id="UP000690515"/>
    </source>
</evidence>
<dbReference type="InterPro" id="IPR036412">
    <property type="entry name" value="HAD-like_sf"/>
</dbReference>
<dbReference type="EMBL" id="JAGSOY010000003">
    <property type="protein sequence ID" value="MBU2709938.1"/>
    <property type="molecule type" value="Genomic_DNA"/>
</dbReference>
<dbReference type="Gene3D" id="3.40.50.1000">
    <property type="entry name" value="HAD superfamily/HAD-like"/>
    <property type="match status" value="1"/>
</dbReference>